<comment type="catalytic activity">
    <reaction evidence="3">
        <text>prephenate + S-adenosyl-L-methionine = carboxy-S-adenosyl-L-methionine + 3-phenylpyruvate + H2O</text>
        <dbReference type="Rhea" id="RHEA:51692"/>
        <dbReference type="ChEBI" id="CHEBI:15377"/>
        <dbReference type="ChEBI" id="CHEBI:18005"/>
        <dbReference type="ChEBI" id="CHEBI:29934"/>
        <dbReference type="ChEBI" id="CHEBI:59789"/>
        <dbReference type="ChEBI" id="CHEBI:134278"/>
    </reaction>
</comment>
<protein>
    <recommendedName>
        <fullName evidence="3">Carboxy-S-adenosyl-L-methionine synthase</fullName>
        <shortName evidence="3">Cx-SAM synthase</shortName>
        <ecNumber evidence="3">2.1.3.-</ecNumber>
    </recommendedName>
</protein>
<organism evidence="6 7">
    <name type="scientific">Wenzhouxiangella limi</name>
    <dbReference type="NCBI Taxonomy" id="2707351"/>
    <lineage>
        <taxon>Bacteria</taxon>
        <taxon>Pseudomonadati</taxon>
        <taxon>Pseudomonadota</taxon>
        <taxon>Gammaproteobacteria</taxon>
        <taxon>Chromatiales</taxon>
        <taxon>Wenzhouxiangellaceae</taxon>
        <taxon>Wenzhouxiangella</taxon>
    </lineage>
</organism>
<evidence type="ECO:0000256" key="3">
    <source>
        <dbReference type="HAMAP-Rule" id="MF_01589"/>
    </source>
</evidence>
<comment type="caution">
    <text evidence="6">The sequence shown here is derived from an EMBL/GenBank/DDBJ whole genome shotgun (WGS) entry which is preliminary data.</text>
</comment>
<dbReference type="AlphaFoldDB" id="A0A845V1L7"/>
<evidence type="ECO:0000313" key="7">
    <source>
        <dbReference type="Proteomes" id="UP000484885"/>
    </source>
</evidence>
<comment type="subunit">
    <text evidence="3">Homodimer.</text>
</comment>
<dbReference type="Proteomes" id="UP000484885">
    <property type="component" value="Unassembled WGS sequence"/>
</dbReference>
<dbReference type="SUPFAM" id="SSF53335">
    <property type="entry name" value="S-adenosyl-L-methionine-dependent methyltransferases"/>
    <property type="match status" value="1"/>
</dbReference>
<dbReference type="Pfam" id="PF13649">
    <property type="entry name" value="Methyltransf_25"/>
    <property type="match status" value="1"/>
</dbReference>
<name>A0A845V1L7_9GAMM</name>
<keyword evidence="7" id="KW-1185">Reference proteome</keyword>
<dbReference type="GO" id="GO:1904047">
    <property type="term" value="F:S-adenosyl-L-methionine binding"/>
    <property type="evidence" value="ECO:0007669"/>
    <property type="project" value="UniProtKB-UniRule"/>
</dbReference>
<dbReference type="RefSeq" id="WP_164210555.1">
    <property type="nucleotide sequence ID" value="NZ_JAAGSC010000037.1"/>
</dbReference>
<dbReference type="NCBIfam" id="TIGR00740">
    <property type="entry name" value="carboxy-S-adenosyl-L-methionine synthase CmoA"/>
    <property type="match status" value="1"/>
</dbReference>
<comment type="similarity">
    <text evidence="3">Belongs to the class I-like SAM-binding methyltransferase superfamily. Cx-SAM synthase family.</text>
</comment>
<dbReference type="PIRSF" id="PIRSF006325">
    <property type="entry name" value="MeTrfase_bac"/>
    <property type="match status" value="1"/>
</dbReference>
<evidence type="ECO:0000259" key="5">
    <source>
        <dbReference type="Pfam" id="PF13649"/>
    </source>
</evidence>
<dbReference type="EC" id="2.1.3.-" evidence="3"/>
<dbReference type="PANTHER" id="PTHR43861:SF2">
    <property type="entry name" value="CARBOXY-S-ADENOSYL-L-METHIONINE SYNTHASE"/>
    <property type="match status" value="1"/>
</dbReference>
<evidence type="ECO:0000256" key="2">
    <source>
        <dbReference type="ARBA" id="ARBA00022691"/>
    </source>
</evidence>
<feature type="binding site" evidence="3 4">
    <location>
        <begin position="63"/>
        <end position="65"/>
    </location>
    <ligand>
        <name>S-adenosyl-L-methionine</name>
        <dbReference type="ChEBI" id="CHEBI:59789"/>
    </ligand>
</feature>
<keyword evidence="2 3" id="KW-0949">S-adenosyl-L-methionine</keyword>
<dbReference type="InterPro" id="IPR005271">
    <property type="entry name" value="CmoA"/>
</dbReference>
<accession>A0A845V1L7</accession>
<dbReference type="PANTHER" id="PTHR43861">
    <property type="entry name" value="TRANS-ACONITATE 2-METHYLTRANSFERASE-RELATED"/>
    <property type="match status" value="1"/>
</dbReference>
<dbReference type="CDD" id="cd02440">
    <property type="entry name" value="AdoMet_MTases"/>
    <property type="match status" value="1"/>
</dbReference>
<sequence length="249" mass="27853">MGTDRIYAGKDRGVAPFEFTESVVRVFPDMIERSVPGYRQLLELTPLIVRRAVGKGSRIYDLGCSLGAATLAARRAVQSPDVEIIGIDSSRQMVQRCRQIVAEDNSIVPVHILEGDACNLRIERASLVMMYFTLQFIEPARRDALIARIASGLLPGGVLLLAEKLSFAPAQQSWLDAHHHDFKRAQGYSDLEIARKRQALENVLIAEDRETHHQRLRAAGFEQVIDWFQCLNFACFAAVMPPEQASPRP</sequence>
<feature type="binding site" evidence="3 4">
    <location>
        <position position="38"/>
    </location>
    <ligand>
        <name>S-adenosyl-L-methionine</name>
        <dbReference type="ChEBI" id="CHEBI:59789"/>
    </ligand>
</feature>
<evidence type="ECO:0000256" key="4">
    <source>
        <dbReference type="PIRSR" id="PIRSR006325-1"/>
    </source>
</evidence>
<evidence type="ECO:0000256" key="1">
    <source>
        <dbReference type="ARBA" id="ARBA00022679"/>
    </source>
</evidence>
<feature type="binding site" evidence="3">
    <location>
        <position position="197"/>
    </location>
    <ligand>
        <name>S-adenosyl-L-methionine</name>
        <dbReference type="ChEBI" id="CHEBI:59789"/>
    </ligand>
</feature>
<feature type="domain" description="Methyltransferase" evidence="5">
    <location>
        <begin position="59"/>
        <end position="157"/>
    </location>
</feature>
<dbReference type="GO" id="GO:0002098">
    <property type="term" value="P:tRNA wobble uridine modification"/>
    <property type="evidence" value="ECO:0007669"/>
    <property type="project" value="InterPro"/>
</dbReference>
<gene>
    <name evidence="3 6" type="primary">cmoA</name>
    <name evidence="6" type="ORF">G3I74_05380</name>
</gene>
<dbReference type="GO" id="GO:0016743">
    <property type="term" value="F:carboxyl- or carbamoyltransferase activity"/>
    <property type="evidence" value="ECO:0007669"/>
    <property type="project" value="UniProtKB-UniRule"/>
</dbReference>
<dbReference type="InterPro" id="IPR029063">
    <property type="entry name" value="SAM-dependent_MTases_sf"/>
</dbReference>
<dbReference type="HAMAP" id="MF_01589">
    <property type="entry name" value="Cx_SAM_synthase"/>
    <property type="match status" value="1"/>
</dbReference>
<reference evidence="6 7" key="1">
    <citation type="submission" date="2020-02" db="EMBL/GenBank/DDBJ databases">
        <authorList>
            <person name="Zhang X.-Y."/>
        </authorList>
    </citation>
    <scope>NUCLEOTIDE SEQUENCE [LARGE SCALE GENOMIC DNA]</scope>
    <source>
        <strain evidence="6 7">C33</strain>
    </source>
</reference>
<dbReference type="InterPro" id="IPR041698">
    <property type="entry name" value="Methyltransf_25"/>
</dbReference>
<evidence type="ECO:0000313" key="6">
    <source>
        <dbReference type="EMBL" id="NDY95156.1"/>
    </source>
</evidence>
<keyword evidence="1 3" id="KW-0808">Transferase</keyword>
<dbReference type="EMBL" id="JAAGSC010000037">
    <property type="protein sequence ID" value="NDY95156.1"/>
    <property type="molecule type" value="Genomic_DNA"/>
</dbReference>
<comment type="caution">
    <text evidence="3">Lacks conserved residue(s) required for the propagation of feature annotation.</text>
</comment>
<proteinExistence type="inferred from homology"/>
<comment type="function">
    <text evidence="3">Catalyzes the conversion of S-adenosyl-L-methionine (SAM) to carboxy-S-adenosyl-L-methionine (Cx-SAM).</text>
</comment>
<dbReference type="Gene3D" id="3.40.50.150">
    <property type="entry name" value="Vaccinia Virus protein VP39"/>
    <property type="match status" value="1"/>
</dbReference>